<keyword evidence="5" id="KW-0547">Nucleotide-binding</keyword>
<dbReference type="SUPFAM" id="SSF52540">
    <property type="entry name" value="P-loop containing nucleoside triphosphate hydrolases"/>
    <property type="match status" value="1"/>
</dbReference>
<keyword evidence="3" id="KW-1003">Cell membrane</keyword>
<dbReference type="EMBL" id="JARXNK020000100">
    <property type="protein sequence ID" value="MEL0551336.1"/>
    <property type="molecule type" value="Genomic_DNA"/>
</dbReference>
<evidence type="ECO:0000313" key="12">
    <source>
        <dbReference type="Proteomes" id="UP001312893"/>
    </source>
</evidence>
<dbReference type="SMART" id="SM00382">
    <property type="entry name" value="AAA"/>
    <property type="match status" value="1"/>
</dbReference>
<keyword evidence="6 11" id="KW-0067">ATP-binding</keyword>
<keyword evidence="9" id="KW-0472">Membrane</keyword>
<evidence type="ECO:0000256" key="3">
    <source>
        <dbReference type="ARBA" id="ARBA00022475"/>
    </source>
</evidence>
<name>A0ABU9F6A1_9ENTR</name>
<evidence type="ECO:0000256" key="1">
    <source>
        <dbReference type="ARBA" id="ARBA00004202"/>
    </source>
</evidence>
<dbReference type="PANTHER" id="PTHR42771:SF2">
    <property type="entry name" value="IRON(3+)-HYDROXAMATE IMPORT ATP-BINDING PROTEIN FHUC"/>
    <property type="match status" value="1"/>
</dbReference>
<dbReference type="GO" id="GO:0005524">
    <property type="term" value="F:ATP binding"/>
    <property type="evidence" value="ECO:0007669"/>
    <property type="project" value="UniProtKB-KW"/>
</dbReference>
<protein>
    <submittedName>
        <fullName evidence="11">ABC transporter ATP-binding protein</fullName>
    </submittedName>
</protein>
<evidence type="ECO:0000256" key="9">
    <source>
        <dbReference type="ARBA" id="ARBA00023136"/>
    </source>
</evidence>
<dbReference type="CDD" id="cd03214">
    <property type="entry name" value="ABC_Iron-Siderophores_B12_Hemin"/>
    <property type="match status" value="1"/>
</dbReference>
<feature type="domain" description="ABC transporter" evidence="10">
    <location>
        <begin position="12"/>
        <end position="248"/>
    </location>
</feature>
<accession>A0ABU9F6A1</accession>
<keyword evidence="12" id="KW-1185">Reference proteome</keyword>
<keyword evidence="2" id="KW-0813">Transport</keyword>
<dbReference type="Pfam" id="PF00005">
    <property type="entry name" value="ABC_tran"/>
    <property type="match status" value="1"/>
</dbReference>
<keyword evidence="7" id="KW-0408">Iron</keyword>
<organism evidence="11 12">
    <name type="scientific">Raoultella lignicola</name>
    <dbReference type="NCBI Taxonomy" id="3040939"/>
    <lineage>
        <taxon>Bacteria</taxon>
        <taxon>Pseudomonadati</taxon>
        <taxon>Pseudomonadota</taxon>
        <taxon>Gammaproteobacteria</taxon>
        <taxon>Enterobacterales</taxon>
        <taxon>Enterobacteriaceae</taxon>
        <taxon>Klebsiella/Raoultella group</taxon>
        <taxon>Raoultella</taxon>
    </lineage>
</organism>
<evidence type="ECO:0000256" key="5">
    <source>
        <dbReference type="ARBA" id="ARBA00022741"/>
    </source>
</evidence>
<dbReference type="Gene3D" id="3.40.50.300">
    <property type="entry name" value="P-loop containing nucleotide triphosphate hydrolases"/>
    <property type="match status" value="1"/>
</dbReference>
<keyword evidence="8" id="KW-0406">Ion transport</keyword>
<dbReference type="Proteomes" id="UP001312893">
    <property type="component" value="Unassembled WGS sequence"/>
</dbReference>
<evidence type="ECO:0000313" key="11">
    <source>
        <dbReference type="EMBL" id="MEL0551336.1"/>
    </source>
</evidence>
<comment type="caution">
    <text evidence="11">The sequence shown here is derived from an EMBL/GenBank/DDBJ whole genome shotgun (WGS) entry which is preliminary data.</text>
</comment>
<dbReference type="PROSITE" id="PS50893">
    <property type="entry name" value="ABC_TRANSPORTER_2"/>
    <property type="match status" value="1"/>
</dbReference>
<dbReference type="InterPro" id="IPR051535">
    <property type="entry name" value="Siderophore_ABC-ATPase"/>
</dbReference>
<evidence type="ECO:0000256" key="6">
    <source>
        <dbReference type="ARBA" id="ARBA00022840"/>
    </source>
</evidence>
<keyword evidence="4" id="KW-0410">Iron transport</keyword>
<gene>
    <name evidence="11" type="ORF">QFI96_006440</name>
</gene>
<comment type="subcellular location">
    <subcellularLocation>
        <location evidence="1">Cell membrane</location>
        <topology evidence="1">Peripheral membrane protein</topology>
    </subcellularLocation>
</comment>
<reference evidence="11 12" key="1">
    <citation type="submission" date="2024-04" db="EMBL/GenBank/DDBJ databases">
        <title>Two novel Raoultella species associated with bleeding cankers of broadleaf hosts, Raoultella scottia sp. nov. and Raoultella lignicola sp. nov.</title>
        <authorList>
            <person name="Brady C.L."/>
        </authorList>
    </citation>
    <scope>NUCLEOTIDE SEQUENCE [LARGE SCALE GENOMIC DNA]</scope>
    <source>
        <strain evidence="11 12">TW_WC1a.1</strain>
    </source>
</reference>
<evidence type="ECO:0000256" key="7">
    <source>
        <dbReference type="ARBA" id="ARBA00023004"/>
    </source>
</evidence>
<dbReference type="RefSeq" id="WP_154145110.1">
    <property type="nucleotide sequence ID" value="NZ_JARXNK020000100.1"/>
</dbReference>
<evidence type="ECO:0000256" key="2">
    <source>
        <dbReference type="ARBA" id="ARBA00022448"/>
    </source>
</evidence>
<evidence type="ECO:0000256" key="8">
    <source>
        <dbReference type="ARBA" id="ARBA00023065"/>
    </source>
</evidence>
<dbReference type="InterPro" id="IPR027417">
    <property type="entry name" value="P-loop_NTPase"/>
</dbReference>
<evidence type="ECO:0000259" key="10">
    <source>
        <dbReference type="PROSITE" id="PS50893"/>
    </source>
</evidence>
<evidence type="ECO:0000256" key="4">
    <source>
        <dbReference type="ARBA" id="ARBA00022496"/>
    </source>
</evidence>
<proteinExistence type="predicted"/>
<dbReference type="InterPro" id="IPR003439">
    <property type="entry name" value="ABC_transporter-like_ATP-bd"/>
</dbReference>
<dbReference type="PANTHER" id="PTHR42771">
    <property type="entry name" value="IRON(3+)-HYDROXAMATE IMPORT ATP-BINDING PROTEIN FHUC"/>
    <property type="match status" value="1"/>
</dbReference>
<dbReference type="InterPro" id="IPR003593">
    <property type="entry name" value="AAA+_ATPase"/>
</dbReference>
<sequence>MPQRVMPAEQGIVLDALSAGYGQTLIVDDIHLTIPHGKMTVLAGANGSGKSTLLSTIARMLKPLGGSVRLDGQSIHEMPTRAVSRQLGILPQSPLTPEGLTVFELVSRGRYPWQGFMRQWSDADQQAVEEAMVLTGTTEFARLPVDSLSGGQRQRCWIAMALAQQTATILLDEPTTWLDLRYQVDILELLQTLTREHGRTVVTVLHDLNFAVNYADLLVFLKQGRIAGVVGEDERCTPALIKTVFDVEVQMSLNPQTGKPFFMPFRSPQGAGQ</sequence>